<accession>A0A4Z1E3H7</accession>
<organism evidence="1 2">
    <name type="scientific">Serinibacter arcticus</name>
    <dbReference type="NCBI Taxonomy" id="1655435"/>
    <lineage>
        <taxon>Bacteria</taxon>
        <taxon>Bacillati</taxon>
        <taxon>Actinomycetota</taxon>
        <taxon>Actinomycetes</taxon>
        <taxon>Micrococcales</taxon>
        <taxon>Beutenbergiaceae</taxon>
        <taxon>Serinibacter</taxon>
    </lineage>
</organism>
<protein>
    <submittedName>
        <fullName evidence="1">Uncharacterized protein</fullName>
    </submittedName>
</protein>
<name>A0A4Z1E3H7_9MICO</name>
<reference evidence="1 2" key="1">
    <citation type="submission" date="2018-11" db="EMBL/GenBank/DDBJ databases">
        <title>Complete genome sequencing of the Actinobacteria Serinibacter sp. K3-2.</title>
        <authorList>
            <person name="Rakitin A.L."/>
            <person name="Beletsky A.V."/>
            <person name="Mardanov A.V."/>
            <person name="Ravin N.V."/>
            <person name="Gromova A.S."/>
            <person name="Filippova S.N."/>
            <person name="Gal'Chenko V.F."/>
        </authorList>
    </citation>
    <scope>NUCLEOTIDE SEQUENCE [LARGE SCALE GENOMIC DNA]</scope>
    <source>
        <strain evidence="1 2">K3-2</strain>
    </source>
</reference>
<sequence>MSRGTDTGRRRVVTATFGRGVPTAVPTGEIVAMPGFPPEFPQVVHTCGDDGGVSSTCAPRGCPQPVHRLSTTRLDRLACQLDPTSSAGVIRARRDVR</sequence>
<dbReference type="AlphaFoldDB" id="A0A4Z1E3H7"/>
<evidence type="ECO:0000313" key="1">
    <source>
        <dbReference type="EMBL" id="TGO05013.1"/>
    </source>
</evidence>
<proteinExistence type="predicted"/>
<dbReference type="Proteomes" id="UP000297318">
    <property type="component" value="Unassembled WGS sequence"/>
</dbReference>
<dbReference type="EMBL" id="RHPJ01000002">
    <property type="protein sequence ID" value="TGO05013.1"/>
    <property type="molecule type" value="Genomic_DNA"/>
</dbReference>
<evidence type="ECO:0000313" key="2">
    <source>
        <dbReference type="Proteomes" id="UP000297318"/>
    </source>
</evidence>
<gene>
    <name evidence="1" type="ORF">SERN_1017</name>
</gene>
<comment type="caution">
    <text evidence="1">The sequence shown here is derived from an EMBL/GenBank/DDBJ whole genome shotgun (WGS) entry which is preliminary data.</text>
</comment>
<keyword evidence="2" id="KW-1185">Reference proteome</keyword>